<dbReference type="AlphaFoldDB" id="A0A9K3HZS7"/>
<comment type="caution">
    <text evidence="1">The sequence shown here is derived from an EMBL/GenBank/DDBJ whole genome shotgun (WGS) entry which is preliminary data.</text>
</comment>
<dbReference type="Proteomes" id="UP000215914">
    <property type="component" value="Unassembled WGS sequence"/>
</dbReference>
<organism evidence="1 2">
    <name type="scientific">Helianthus annuus</name>
    <name type="common">Common sunflower</name>
    <dbReference type="NCBI Taxonomy" id="4232"/>
    <lineage>
        <taxon>Eukaryota</taxon>
        <taxon>Viridiplantae</taxon>
        <taxon>Streptophyta</taxon>
        <taxon>Embryophyta</taxon>
        <taxon>Tracheophyta</taxon>
        <taxon>Spermatophyta</taxon>
        <taxon>Magnoliopsida</taxon>
        <taxon>eudicotyledons</taxon>
        <taxon>Gunneridae</taxon>
        <taxon>Pentapetalae</taxon>
        <taxon>asterids</taxon>
        <taxon>campanulids</taxon>
        <taxon>Asterales</taxon>
        <taxon>Asteraceae</taxon>
        <taxon>Asteroideae</taxon>
        <taxon>Heliantheae alliance</taxon>
        <taxon>Heliantheae</taxon>
        <taxon>Helianthus</taxon>
    </lineage>
</organism>
<proteinExistence type="predicted"/>
<accession>A0A9K3HZS7</accession>
<evidence type="ECO:0000313" key="2">
    <source>
        <dbReference type="Proteomes" id="UP000215914"/>
    </source>
</evidence>
<evidence type="ECO:0000313" key="1">
    <source>
        <dbReference type="EMBL" id="KAF5787305.1"/>
    </source>
</evidence>
<reference evidence="1" key="1">
    <citation type="journal article" date="2017" name="Nature">
        <title>The sunflower genome provides insights into oil metabolism, flowering and Asterid evolution.</title>
        <authorList>
            <person name="Badouin H."/>
            <person name="Gouzy J."/>
            <person name="Grassa C.J."/>
            <person name="Murat F."/>
            <person name="Staton S.E."/>
            <person name="Cottret L."/>
            <person name="Lelandais-Briere C."/>
            <person name="Owens G.L."/>
            <person name="Carrere S."/>
            <person name="Mayjonade B."/>
            <person name="Legrand L."/>
            <person name="Gill N."/>
            <person name="Kane N.C."/>
            <person name="Bowers J.E."/>
            <person name="Hubner S."/>
            <person name="Bellec A."/>
            <person name="Berard A."/>
            <person name="Berges H."/>
            <person name="Blanchet N."/>
            <person name="Boniface M.C."/>
            <person name="Brunel D."/>
            <person name="Catrice O."/>
            <person name="Chaidir N."/>
            <person name="Claudel C."/>
            <person name="Donnadieu C."/>
            <person name="Faraut T."/>
            <person name="Fievet G."/>
            <person name="Helmstetter N."/>
            <person name="King M."/>
            <person name="Knapp S.J."/>
            <person name="Lai Z."/>
            <person name="Le Paslier M.C."/>
            <person name="Lippi Y."/>
            <person name="Lorenzon L."/>
            <person name="Mandel J.R."/>
            <person name="Marage G."/>
            <person name="Marchand G."/>
            <person name="Marquand E."/>
            <person name="Bret-Mestries E."/>
            <person name="Morien E."/>
            <person name="Nambeesan S."/>
            <person name="Nguyen T."/>
            <person name="Pegot-Espagnet P."/>
            <person name="Pouilly N."/>
            <person name="Raftis F."/>
            <person name="Sallet E."/>
            <person name="Schiex T."/>
            <person name="Thomas J."/>
            <person name="Vandecasteele C."/>
            <person name="Vares D."/>
            <person name="Vear F."/>
            <person name="Vautrin S."/>
            <person name="Crespi M."/>
            <person name="Mangin B."/>
            <person name="Burke J.M."/>
            <person name="Salse J."/>
            <person name="Munos S."/>
            <person name="Vincourt P."/>
            <person name="Rieseberg L.H."/>
            <person name="Langlade N.B."/>
        </authorList>
    </citation>
    <scope>NUCLEOTIDE SEQUENCE</scope>
    <source>
        <tissue evidence="1">Leaves</tissue>
    </source>
</reference>
<dbReference type="Gramene" id="mRNA:HanXRQr2_Chr10g0451251">
    <property type="protein sequence ID" value="CDS:HanXRQr2_Chr10g0451251.1"/>
    <property type="gene ID" value="HanXRQr2_Chr10g0451251"/>
</dbReference>
<sequence length="62" mass="7413">MNKLVFNCLNIELIMLLNFNCPLITPFIPLTFHFLNNKQTYYIFTFTHSHLEGHVMIIHHHS</sequence>
<reference evidence="1" key="2">
    <citation type="submission" date="2020-06" db="EMBL/GenBank/DDBJ databases">
        <title>Helianthus annuus Genome sequencing and assembly Release 2.</title>
        <authorList>
            <person name="Gouzy J."/>
            <person name="Langlade N."/>
            <person name="Munos S."/>
        </authorList>
    </citation>
    <scope>NUCLEOTIDE SEQUENCE</scope>
    <source>
        <tissue evidence="1">Leaves</tissue>
    </source>
</reference>
<gene>
    <name evidence="1" type="ORF">HanXRQr2_Chr10g0451251</name>
</gene>
<protein>
    <submittedName>
        <fullName evidence="1">Uncharacterized protein</fullName>
    </submittedName>
</protein>
<keyword evidence="2" id="KW-1185">Reference proteome</keyword>
<name>A0A9K3HZS7_HELAN</name>
<dbReference type="EMBL" id="MNCJ02000325">
    <property type="protein sequence ID" value="KAF5787305.1"/>
    <property type="molecule type" value="Genomic_DNA"/>
</dbReference>